<accession>A0A1H6DNV1</accession>
<evidence type="ECO:0000256" key="1">
    <source>
        <dbReference type="ARBA" id="ARBA00004651"/>
    </source>
</evidence>
<proteinExistence type="inferred from homology"/>
<sequence length="290" mass="32192">MTVQMDRSVSRNEDSWVEHRPDSKQRSTAHQARRDGVLRLVLGLVLPVGMLVAWEISARSGWIDARFFSQPSAVAAKAWEDMQSGLLWSELKITIVRLLTGYVVGSLAGILIGLLMSQVKVLRWMLEPMIRALYVIPKLALLPLFLLLFGLGEVPKLIFIALGTFYIVAFTTLSAAMMIPTAFHEVARSYGLSSGQRFRWVIVPAITPQIVSSLKLASGISMLLVIAVEFVNAHEGLGYYTWHAWQIFVPDRMYVGVVTISIVGVLFSGLVGLLGSRVARWADSEYAQSR</sequence>
<comment type="subcellular location">
    <subcellularLocation>
        <location evidence="1 7">Cell membrane</location>
        <topology evidence="1 7">Multi-pass membrane protein</topology>
    </subcellularLocation>
</comment>
<dbReference type="Pfam" id="PF00528">
    <property type="entry name" value="BPD_transp_1"/>
    <property type="match status" value="1"/>
</dbReference>
<dbReference type="PANTHER" id="PTHR30151">
    <property type="entry name" value="ALKANE SULFONATE ABC TRANSPORTER-RELATED, MEMBRANE SUBUNIT"/>
    <property type="match status" value="1"/>
</dbReference>
<evidence type="ECO:0000256" key="8">
    <source>
        <dbReference type="SAM" id="MobiDB-lite"/>
    </source>
</evidence>
<protein>
    <submittedName>
        <fullName evidence="10">Sulfonate transport system permease protein</fullName>
    </submittedName>
</protein>
<keyword evidence="3" id="KW-1003">Cell membrane</keyword>
<feature type="region of interest" description="Disordered" evidence="8">
    <location>
        <begin position="1"/>
        <end position="30"/>
    </location>
</feature>
<dbReference type="OrthoDB" id="9796361at2"/>
<keyword evidence="11" id="KW-1185">Reference proteome</keyword>
<feature type="transmembrane region" description="Helical" evidence="7">
    <location>
        <begin position="36"/>
        <end position="54"/>
    </location>
</feature>
<evidence type="ECO:0000256" key="4">
    <source>
        <dbReference type="ARBA" id="ARBA00022692"/>
    </source>
</evidence>
<evidence type="ECO:0000256" key="3">
    <source>
        <dbReference type="ARBA" id="ARBA00022475"/>
    </source>
</evidence>
<feature type="transmembrane region" description="Helical" evidence="7">
    <location>
        <begin position="129"/>
        <end position="151"/>
    </location>
</feature>
<dbReference type="PANTHER" id="PTHR30151:SF38">
    <property type="entry name" value="ALIPHATIC SULFONATES TRANSPORT PERMEASE PROTEIN SSUC-RELATED"/>
    <property type="match status" value="1"/>
</dbReference>
<evidence type="ECO:0000256" key="2">
    <source>
        <dbReference type="ARBA" id="ARBA00022448"/>
    </source>
</evidence>
<evidence type="ECO:0000256" key="6">
    <source>
        <dbReference type="ARBA" id="ARBA00023136"/>
    </source>
</evidence>
<evidence type="ECO:0000256" key="5">
    <source>
        <dbReference type="ARBA" id="ARBA00022989"/>
    </source>
</evidence>
<gene>
    <name evidence="10" type="ORF">SAMN04489712_11922</name>
</gene>
<dbReference type="RefSeq" id="WP_103942760.1">
    <property type="nucleotide sequence ID" value="NZ_FNVO01000019.1"/>
</dbReference>
<evidence type="ECO:0000313" key="10">
    <source>
        <dbReference type="EMBL" id="SEG86215.1"/>
    </source>
</evidence>
<evidence type="ECO:0000313" key="11">
    <source>
        <dbReference type="Proteomes" id="UP000236723"/>
    </source>
</evidence>
<feature type="compositionally biased region" description="Basic and acidic residues" evidence="8">
    <location>
        <begin position="8"/>
        <end position="25"/>
    </location>
</feature>
<dbReference type="GO" id="GO:0055085">
    <property type="term" value="P:transmembrane transport"/>
    <property type="evidence" value="ECO:0007669"/>
    <property type="project" value="InterPro"/>
</dbReference>
<keyword evidence="6 7" id="KW-0472">Membrane</keyword>
<dbReference type="AlphaFoldDB" id="A0A1H6DNV1"/>
<dbReference type="InterPro" id="IPR035906">
    <property type="entry name" value="MetI-like_sf"/>
</dbReference>
<feature type="transmembrane region" description="Helical" evidence="7">
    <location>
        <begin position="253"/>
        <end position="274"/>
    </location>
</feature>
<reference evidence="11" key="1">
    <citation type="submission" date="2016-10" db="EMBL/GenBank/DDBJ databases">
        <authorList>
            <person name="Varghese N."/>
            <person name="Submissions S."/>
        </authorList>
    </citation>
    <scope>NUCLEOTIDE SEQUENCE [LARGE SCALE GENOMIC DNA]</scope>
    <source>
        <strain evidence="11">DSM 43163</strain>
    </source>
</reference>
<dbReference type="CDD" id="cd06261">
    <property type="entry name" value="TM_PBP2"/>
    <property type="match status" value="1"/>
</dbReference>
<evidence type="ECO:0000256" key="7">
    <source>
        <dbReference type="RuleBase" id="RU363032"/>
    </source>
</evidence>
<dbReference type="SUPFAM" id="SSF161098">
    <property type="entry name" value="MetI-like"/>
    <property type="match status" value="1"/>
</dbReference>
<dbReference type="Gene3D" id="1.10.3720.10">
    <property type="entry name" value="MetI-like"/>
    <property type="match status" value="1"/>
</dbReference>
<name>A0A1H6DNV1_9ACTN</name>
<feature type="transmembrane region" description="Helical" evidence="7">
    <location>
        <begin position="95"/>
        <end position="117"/>
    </location>
</feature>
<keyword evidence="5 7" id="KW-1133">Transmembrane helix</keyword>
<dbReference type="GO" id="GO:0005886">
    <property type="term" value="C:plasma membrane"/>
    <property type="evidence" value="ECO:0007669"/>
    <property type="project" value="UniProtKB-SubCell"/>
</dbReference>
<dbReference type="EMBL" id="FNVO01000019">
    <property type="protein sequence ID" value="SEG86215.1"/>
    <property type="molecule type" value="Genomic_DNA"/>
</dbReference>
<comment type="similarity">
    <text evidence="7">Belongs to the binding-protein-dependent transport system permease family.</text>
</comment>
<dbReference type="Proteomes" id="UP000236723">
    <property type="component" value="Unassembled WGS sequence"/>
</dbReference>
<organism evidence="10 11">
    <name type="scientific">Thermomonospora echinospora</name>
    <dbReference type="NCBI Taxonomy" id="1992"/>
    <lineage>
        <taxon>Bacteria</taxon>
        <taxon>Bacillati</taxon>
        <taxon>Actinomycetota</taxon>
        <taxon>Actinomycetes</taxon>
        <taxon>Streptosporangiales</taxon>
        <taxon>Thermomonosporaceae</taxon>
        <taxon>Thermomonospora</taxon>
    </lineage>
</organism>
<dbReference type="InterPro" id="IPR000515">
    <property type="entry name" value="MetI-like"/>
</dbReference>
<feature type="transmembrane region" description="Helical" evidence="7">
    <location>
        <begin position="157"/>
        <end position="179"/>
    </location>
</feature>
<keyword evidence="4 7" id="KW-0812">Transmembrane</keyword>
<keyword evidence="2 7" id="KW-0813">Transport</keyword>
<dbReference type="PROSITE" id="PS50928">
    <property type="entry name" value="ABC_TM1"/>
    <property type="match status" value="1"/>
</dbReference>
<evidence type="ECO:0000259" key="9">
    <source>
        <dbReference type="PROSITE" id="PS50928"/>
    </source>
</evidence>
<feature type="domain" description="ABC transmembrane type-1" evidence="9">
    <location>
        <begin position="91"/>
        <end position="275"/>
    </location>
</feature>
<feature type="transmembrane region" description="Helical" evidence="7">
    <location>
        <begin position="200"/>
        <end position="233"/>
    </location>
</feature>